<reference evidence="1" key="1">
    <citation type="submission" date="2023-07" db="EMBL/GenBank/DDBJ databases">
        <title>Black Yeasts Isolated from many extreme environments.</title>
        <authorList>
            <person name="Coleine C."/>
            <person name="Stajich J.E."/>
            <person name="Selbmann L."/>
        </authorList>
    </citation>
    <scope>NUCLEOTIDE SEQUENCE</scope>
    <source>
        <strain evidence="1">CCFEE 5714</strain>
    </source>
</reference>
<accession>A0ACC3MER2</accession>
<dbReference type="Proteomes" id="UP001281147">
    <property type="component" value="Unassembled WGS sequence"/>
</dbReference>
<keyword evidence="2" id="KW-1185">Reference proteome</keyword>
<gene>
    <name evidence="1" type="ORF">LTR37_019778</name>
</gene>
<evidence type="ECO:0000313" key="2">
    <source>
        <dbReference type="Proteomes" id="UP001281147"/>
    </source>
</evidence>
<proteinExistence type="predicted"/>
<name>A0ACC3MER2_9PEZI</name>
<protein>
    <submittedName>
        <fullName evidence="1">Uncharacterized protein</fullName>
    </submittedName>
</protein>
<comment type="caution">
    <text evidence="1">The sequence shown here is derived from an EMBL/GenBank/DDBJ whole genome shotgun (WGS) entry which is preliminary data.</text>
</comment>
<sequence length="518" mass="57265">MGASISMPVGESPPPPCQPYTAQQPWPTNSDTPAAMSVPPDNIFDSPMYITDDDSTLAELYFSKFHHTHPILVPKPAYATLPLPDSLRAVVRFIGSILGSNPASEQYRQAAAYSMKQDIAWTPYRVQALLLHAIALHSINEQAEAQAYLSSAVDLATNLGMNRYGFAASHGNGNPILEESFRRTWWELFFIDGMFAALQQRSWFRCNTVELKAGLPCEDPTYLSGAGFPTAPTLSQFDNRVFEDEDISFSSYCYRIEAVRILARVLAIAEDPDVDRDEFTAVDNALAGWKYHLPMCKGDIARSVNAGEPDELMFQAHLIINNATIMLHLPRSNLRSIHPLTANTTCCPWSRPLAPTFSQHNHLMKVTAASQGLSDLAALRCSHEHTPFLACGLIMGSLVQLSICSLHASHCITQHRERVMLMIGVLKSLGRLWPLAQLGLSQVRTYAKEVLQRPIDTFAAPLSNETLVEPPTTQKANGEMNGDFTQIDISWMDDLLQQPMHGIPGPGSPLAYDSIFNL</sequence>
<dbReference type="EMBL" id="JAUTXU010000317">
    <property type="protein sequence ID" value="KAK3686493.1"/>
    <property type="molecule type" value="Genomic_DNA"/>
</dbReference>
<evidence type="ECO:0000313" key="1">
    <source>
        <dbReference type="EMBL" id="KAK3686493.1"/>
    </source>
</evidence>
<organism evidence="1 2">
    <name type="scientific">Vermiconidia calcicola</name>
    <dbReference type="NCBI Taxonomy" id="1690605"/>
    <lineage>
        <taxon>Eukaryota</taxon>
        <taxon>Fungi</taxon>
        <taxon>Dikarya</taxon>
        <taxon>Ascomycota</taxon>
        <taxon>Pezizomycotina</taxon>
        <taxon>Dothideomycetes</taxon>
        <taxon>Dothideomycetidae</taxon>
        <taxon>Mycosphaerellales</taxon>
        <taxon>Extremaceae</taxon>
        <taxon>Vermiconidia</taxon>
    </lineage>
</organism>